<sequence>MEQFMELNELTTDMLHRLVNKIVVQTDGKVNIHYKFTATAHISAYFQ</sequence>
<keyword evidence="2" id="KW-1185">Reference proteome</keyword>
<dbReference type="Proteomes" id="UP001597541">
    <property type="component" value="Unassembled WGS sequence"/>
</dbReference>
<name>A0ABW5P840_9BACL</name>
<dbReference type="RefSeq" id="WP_377600240.1">
    <property type="nucleotide sequence ID" value="NZ_JBHUME010000002.1"/>
</dbReference>
<evidence type="ECO:0000313" key="1">
    <source>
        <dbReference type="EMBL" id="MFD2611406.1"/>
    </source>
</evidence>
<dbReference type="EMBL" id="JBHUME010000002">
    <property type="protein sequence ID" value="MFD2611406.1"/>
    <property type="molecule type" value="Genomic_DNA"/>
</dbReference>
<proteinExistence type="predicted"/>
<comment type="caution">
    <text evidence="1">The sequence shown here is derived from an EMBL/GenBank/DDBJ whole genome shotgun (WGS) entry which is preliminary data.</text>
</comment>
<reference evidence="2" key="1">
    <citation type="journal article" date="2019" name="Int. J. Syst. Evol. Microbiol.">
        <title>The Global Catalogue of Microorganisms (GCM) 10K type strain sequencing project: providing services to taxonomists for standard genome sequencing and annotation.</title>
        <authorList>
            <consortium name="The Broad Institute Genomics Platform"/>
            <consortium name="The Broad Institute Genome Sequencing Center for Infectious Disease"/>
            <person name="Wu L."/>
            <person name="Ma J."/>
        </authorList>
    </citation>
    <scope>NUCLEOTIDE SEQUENCE [LARGE SCALE GENOMIC DNA]</scope>
    <source>
        <strain evidence="2">KCTC 3950</strain>
    </source>
</reference>
<gene>
    <name evidence="1" type="ORF">ACFSUF_03100</name>
</gene>
<protein>
    <submittedName>
        <fullName evidence="1">DUF4368 domain-containing protein</fullName>
    </submittedName>
</protein>
<accession>A0ABW5P840</accession>
<evidence type="ECO:0000313" key="2">
    <source>
        <dbReference type="Proteomes" id="UP001597541"/>
    </source>
</evidence>
<organism evidence="1 2">
    <name type="scientific">Paenibacillus gansuensis</name>
    <dbReference type="NCBI Taxonomy" id="306542"/>
    <lineage>
        <taxon>Bacteria</taxon>
        <taxon>Bacillati</taxon>
        <taxon>Bacillota</taxon>
        <taxon>Bacilli</taxon>
        <taxon>Bacillales</taxon>
        <taxon>Paenibacillaceae</taxon>
        <taxon>Paenibacillus</taxon>
    </lineage>
</organism>